<dbReference type="Gene3D" id="1.10.287.70">
    <property type="match status" value="1"/>
</dbReference>
<dbReference type="GO" id="GO:0034220">
    <property type="term" value="P:monoatomic ion transmembrane transport"/>
    <property type="evidence" value="ECO:0007669"/>
    <property type="project" value="UniProtKB-KW"/>
</dbReference>
<accession>A0A7X1JEH4</accession>
<name>A0A7X1JEH4_9ACTN</name>
<reference evidence="3 4" key="1">
    <citation type="submission" date="2020-08" db="EMBL/GenBank/DDBJ databases">
        <title>Streptomyces sp. PSKA01 genome sequencing and assembly.</title>
        <authorList>
            <person name="Mandal S."/>
            <person name="Maiti P.K."/>
            <person name="Das P."/>
        </authorList>
    </citation>
    <scope>NUCLEOTIDE SEQUENCE [LARGE SCALE GENOMIC DNA]</scope>
    <source>
        <strain evidence="3 4">PSKA01</strain>
    </source>
</reference>
<keyword evidence="1" id="KW-1133">Transmembrane helix</keyword>
<evidence type="ECO:0000313" key="4">
    <source>
        <dbReference type="Proteomes" id="UP000584670"/>
    </source>
</evidence>
<proteinExistence type="predicted"/>
<dbReference type="SUPFAM" id="SSF81324">
    <property type="entry name" value="Voltage-gated potassium channels"/>
    <property type="match status" value="1"/>
</dbReference>
<keyword evidence="3" id="KW-0406">Ion transport</keyword>
<protein>
    <submittedName>
        <fullName evidence="3">Two pore domain potassium channel family protein</fullName>
    </submittedName>
</protein>
<evidence type="ECO:0000256" key="1">
    <source>
        <dbReference type="SAM" id="Phobius"/>
    </source>
</evidence>
<dbReference type="InterPro" id="IPR013099">
    <property type="entry name" value="K_chnl_dom"/>
</dbReference>
<feature type="transmembrane region" description="Helical" evidence="1">
    <location>
        <begin position="6"/>
        <end position="25"/>
    </location>
</feature>
<dbReference type="AlphaFoldDB" id="A0A7X1JEH4"/>
<dbReference type="Pfam" id="PF07885">
    <property type="entry name" value="Ion_trans_2"/>
    <property type="match status" value="1"/>
</dbReference>
<dbReference type="Proteomes" id="UP000584670">
    <property type="component" value="Unassembled WGS sequence"/>
</dbReference>
<keyword evidence="4" id="KW-1185">Reference proteome</keyword>
<dbReference type="EMBL" id="JACMSF010000055">
    <property type="protein sequence ID" value="MBC2906642.1"/>
    <property type="molecule type" value="Genomic_DNA"/>
</dbReference>
<sequence length="296" mass="31979">MTGWISLVGAVVVMVILRDVFHTLWHPTRHGGLSRIVITALWRLSARTSPRRRAAGVAGPLGMACVVAMWTCGVALGWAVIYWPHMPEGFVFSSTLEPAEHSRPVDALYISLVIVGTLGLGDIAPAEAWLRVVAPLESLVGFALLTATVSWVLGIFPALARRRTLALRICHLRCAGLTDEELNSDAGATVLDTLAADFARVSVDFAQYPESYYFHDGTGDTALAPNIGYAAELADRTRQSRHPAARIASAVLAAALDDLAAVLDERFLHTEGRRPQILAAYARDHGVEASHPSERD</sequence>
<feature type="transmembrane region" description="Helical" evidence="1">
    <location>
        <begin position="139"/>
        <end position="159"/>
    </location>
</feature>
<keyword evidence="3" id="KW-0813">Transport</keyword>
<feature type="domain" description="Potassium channel" evidence="2">
    <location>
        <begin position="91"/>
        <end position="150"/>
    </location>
</feature>
<dbReference type="RefSeq" id="WP_186286556.1">
    <property type="nucleotide sequence ID" value="NZ_JACMSF010000055.1"/>
</dbReference>
<evidence type="ECO:0000313" key="3">
    <source>
        <dbReference type="EMBL" id="MBC2906642.1"/>
    </source>
</evidence>
<feature type="transmembrane region" description="Helical" evidence="1">
    <location>
        <begin position="61"/>
        <end position="83"/>
    </location>
</feature>
<comment type="caution">
    <text evidence="3">The sequence shown here is derived from an EMBL/GenBank/DDBJ whole genome shotgun (WGS) entry which is preliminary data.</text>
</comment>
<organism evidence="3 4">
    <name type="scientific">Streptomyces cupreus</name>
    <dbReference type="NCBI Taxonomy" id="2759956"/>
    <lineage>
        <taxon>Bacteria</taxon>
        <taxon>Bacillati</taxon>
        <taxon>Actinomycetota</taxon>
        <taxon>Actinomycetes</taxon>
        <taxon>Kitasatosporales</taxon>
        <taxon>Streptomycetaceae</taxon>
        <taxon>Streptomyces</taxon>
    </lineage>
</organism>
<keyword evidence="1" id="KW-0472">Membrane</keyword>
<keyword evidence="3" id="KW-0407">Ion channel</keyword>
<keyword evidence="1" id="KW-0812">Transmembrane</keyword>
<gene>
    <name evidence="3" type="ORF">H4N64_34970</name>
</gene>
<evidence type="ECO:0000259" key="2">
    <source>
        <dbReference type="Pfam" id="PF07885"/>
    </source>
</evidence>